<proteinExistence type="predicted"/>
<protein>
    <submittedName>
        <fullName evidence="1">Uncharacterized protein</fullName>
    </submittedName>
</protein>
<organism evidence="1 2">
    <name type="scientific">Kipferlia bialata</name>
    <dbReference type="NCBI Taxonomy" id="797122"/>
    <lineage>
        <taxon>Eukaryota</taxon>
        <taxon>Metamonada</taxon>
        <taxon>Carpediemonas-like organisms</taxon>
        <taxon>Kipferlia</taxon>
    </lineage>
</organism>
<reference evidence="1 2" key="1">
    <citation type="journal article" date="2018" name="PLoS ONE">
        <title>The draft genome of Kipferlia bialata reveals reductive genome evolution in fornicate parasites.</title>
        <authorList>
            <person name="Tanifuji G."/>
            <person name="Takabayashi S."/>
            <person name="Kume K."/>
            <person name="Takagi M."/>
            <person name="Nakayama T."/>
            <person name="Kamikawa R."/>
            <person name="Inagaki Y."/>
            <person name="Hashimoto T."/>
        </authorList>
    </citation>
    <scope>NUCLEOTIDE SEQUENCE [LARGE SCALE GENOMIC DNA]</scope>
    <source>
        <strain evidence="1">NY0173</strain>
    </source>
</reference>
<evidence type="ECO:0000313" key="2">
    <source>
        <dbReference type="Proteomes" id="UP000265618"/>
    </source>
</evidence>
<feature type="non-terminal residue" evidence="1">
    <location>
        <position position="79"/>
    </location>
</feature>
<evidence type="ECO:0000313" key="1">
    <source>
        <dbReference type="EMBL" id="GIQ93058.1"/>
    </source>
</evidence>
<name>A0A9K3GRW4_9EUKA</name>
<dbReference type="AlphaFoldDB" id="A0A9K3GRW4"/>
<dbReference type="Proteomes" id="UP000265618">
    <property type="component" value="Unassembled WGS sequence"/>
</dbReference>
<accession>A0A9K3GRW4</accession>
<gene>
    <name evidence="1" type="ORF">KIPB_017239</name>
</gene>
<sequence length="79" mass="8387">HTGKAYPSEVTSLSLAPPLDLQHRRIPIPPSLTACAAFDALRSVDLGGCAGVDPSLFASLPVLVSLRMDYCDMDDVSML</sequence>
<dbReference type="EMBL" id="BDIP01011321">
    <property type="protein sequence ID" value="GIQ93058.1"/>
    <property type="molecule type" value="Genomic_DNA"/>
</dbReference>
<feature type="non-terminal residue" evidence="1">
    <location>
        <position position="1"/>
    </location>
</feature>
<comment type="caution">
    <text evidence="1">The sequence shown here is derived from an EMBL/GenBank/DDBJ whole genome shotgun (WGS) entry which is preliminary data.</text>
</comment>
<keyword evidence="2" id="KW-1185">Reference proteome</keyword>